<feature type="transmembrane region" description="Helical" evidence="5">
    <location>
        <begin position="381"/>
        <end position="404"/>
    </location>
</feature>
<feature type="transmembrane region" description="Helical" evidence="5">
    <location>
        <begin position="282"/>
        <end position="303"/>
    </location>
</feature>
<dbReference type="InterPro" id="IPR005828">
    <property type="entry name" value="MFS_sugar_transport-like"/>
</dbReference>
<dbReference type="PROSITE" id="PS00216">
    <property type="entry name" value="SUGAR_TRANSPORT_1"/>
    <property type="match status" value="1"/>
</dbReference>
<dbReference type="InterPro" id="IPR050549">
    <property type="entry name" value="MFS_Trehalose_Transporter"/>
</dbReference>
<feature type="transmembrane region" description="Helical" evidence="5">
    <location>
        <begin position="241"/>
        <end position="262"/>
    </location>
</feature>
<dbReference type="OrthoDB" id="6339427at2759"/>
<keyword evidence="2 5" id="KW-0812">Transmembrane</keyword>
<evidence type="ECO:0000313" key="8">
    <source>
        <dbReference type="Proteomes" id="UP000789524"/>
    </source>
</evidence>
<dbReference type="SUPFAM" id="SSF103473">
    <property type="entry name" value="MFS general substrate transporter"/>
    <property type="match status" value="1"/>
</dbReference>
<gene>
    <name evidence="7" type="ORF">DCHRY22_LOCUS9173</name>
</gene>
<dbReference type="PANTHER" id="PTHR48021">
    <property type="match status" value="1"/>
</dbReference>
<dbReference type="EMBL" id="CAKASE010000065">
    <property type="protein sequence ID" value="CAG9570300.1"/>
    <property type="molecule type" value="Genomic_DNA"/>
</dbReference>
<proteinExistence type="predicted"/>
<protein>
    <submittedName>
        <fullName evidence="7">(African queen) hypothetical protein</fullName>
    </submittedName>
</protein>
<dbReference type="AlphaFoldDB" id="A0A8J2QW46"/>
<dbReference type="InterPro" id="IPR005829">
    <property type="entry name" value="Sugar_transporter_CS"/>
</dbReference>
<evidence type="ECO:0000256" key="1">
    <source>
        <dbReference type="ARBA" id="ARBA00004141"/>
    </source>
</evidence>
<sequence length="468" mass="52140">MGVLLNMFGQGMMLSYPSVLLPALLSPNSIIKTEFHEASWLASCIGIASIPGFLSSSFLMEMYGRKKAHVAVVIPALIGWVIIYFATSIPVLLCGRCLCGITGGATISLGPIVIGEYTSPKNRGMFLNLKTTAVCLGNSVVHIFAHFFNWKTIALIAVVPHMLALLIILTWPESPSWLASKRRFEESQKSFYWLRGNDRRAILEMEDLFRAQKEKLSQYPEHGDNSNLIMDFIRKFKERSFVKPVFIVCFAGLLLESCGRHIFPAFATQIIGEITSNKSQSFYYTLGIDIIITASALFSSFLVKIMKRRTLLLGSGFIALFILFCVCLYMLLSAKGIVSNERTWIPILLFTVYFIVSNLGCTPIPLALLGEIFPLAHRGAGSCVAGFIMSMYIMLAMQATPYLLITVKVYGTFTIFGILMGISLIALYVILPATKDRTLQEIEDYFQTGKFRKENLGTDEVNMKMLSS</sequence>
<comment type="subcellular location">
    <subcellularLocation>
        <location evidence="1">Membrane</location>
        <topology evidence="1">Multi-pass membrane protein</topology>
    </subcellularLocation>
</comment>
<evidence type="ECO:0000256" key="4">
    <source>
        <dbReference type="ARBA" id="ARBA00023136"/>
    </source>
</evidence>
<dbReference type="Gene3D" id="1.20.1250.20">
    <property type="entry name" value="MFS general substrate transporter like domains"/>
    <property type="match status" value="1"/>
</dbReference>
<reference evidence="7" key="1">
    <citation type="submission" date="2021-09" db="EMBL/GenBank/DDBJ databases">
        <authorList>
            <person name="Martin H S."/>
        </authorList>
    </citation>
    <scope>NUCLEOTIDE SEQUENCE</scope>
</reference>
<dbReference type="Pfam" id="PF00083">
    <property type="entry name" value="Sugar_tr"/>
    <property type="match status" value="1"/>
</dbReference>
<evidence type="ECO:0000259" key="6">
    <source>
        <dbReference type="PROSITE" id="PS50850"/>
    </source>
</evidence>
<dbReference type="GO" id="GO:0016020">
    <property type="term" value="C:membrane"/>
    <property type="evidence" value="ECO:0007669"/>
    <property type="project" value="UniProtKB-SubCell"/>
</dbReference>
<keyword evidence="3 5" id="KW-1133">Transmembrane helix</keyword>
<dbReference type="InterPro" id="IPR036259">
    <property type="entry name" value="MFS_trans_sf"/>
</dbReference>
<feature type="transmembrane region" description="Helical" evidence="5">
    <location>
        <begin position="126"/>
        <end position="147"/>
    </location>
</feature>
<feature type="domain" description="Major facilitator superfamily (MFS) profile" evidence="6">
    <location>
        <begin position="1"/>
        <end position="435"/>
    </location>
</feature>
<feature type="transmembrane region" description="Helical" evidence="5">
    <location>
        <begin position="68"/>
        <end position="87"/>
    </location>
</feature>
<accession>A0A8J2QW46</accession>
<feature type="transmembrane region" description="Helical" evidence="5">
    <location>
        <begin position="410"/>
        <end position="431"/>
    </location>
</feature>
<evidence type="ECO:0000256" key="2">
    <source>
        <dbReference type="ARBA" id="ARBA00022692"/>
    </source>
</evidence>
<dbReference type="Proteomes" id="UP000789524">
    <property type="component" value="Unassembled WGS sequence"/>
</dbReference>
<evidence type="ECO:0000313" key="7">
    <source>
        <dbReference type="EMBL" id="CAG9570300.1"/>
    </source>
</evidence>
<dbReference type="GO" id="GO:0022857">
    <property type="term" value="F:transmembrane transporter activity"/>
    <property type="evidence" value="ECO:0007669"/>
    <property type="project" value="InterPro"/>
</dbReference>
<keyword evidence="4 5" id="KW-0472">Membrane</keyword>
<dbReference type="InterPro" id="IPR020846">
    <property type="entry name" value="MFS_dom"/>
</dbReference>
<dbReference type="PROSITE" id="PS50850">
    <property type="entry name" value="MFS"/>
    <property type="match status" value="1"/>
</dbReference>
<feature type="transmembrane region" description="Helical" evidence="5">
    <location>
        <begin position="344"/>
        <end position="369"/>
    </location>
</feature>
<dbReference type="PANTHER" id="PTHR48021:SF68">
    <property type="entry name" value="MAJOR FACILITATOR SUPERFAMILY (MFS) PROFILE DOMAIN-CONTAINING PROTEIN"/>
    <property type="match status" value="1"/>
</dbReference>
<evidence type="ECO:0000256" key="3">
    <source>
        <dbReference type="ARBA" id="ARBA00022989"/>
    </source>
</evidence>
<feature type="transmembrane region" description="Helical" evidence="5">
    <location>
        <begin position="310"/>
        <end position="332"/>
    </location>
</feature>
<feature type="transmembrane region" description="Helical" evidence="5">
    <location>
        <begin position="93"/>
        <end position="114"/>
    </location>
</feature>
<comment type="caution">
    <text evidence="7">The sequence shown here is derived from an EMBL/GenBank/DDBJ whole genome shotgun (WGS) entry which is preliminary data.</text>
</comment>
<feature type="transmembrane region" description="Helical" evidence="5">
    <location>
        <begin position="153"/>
        <end position="172"/>
    </location>
</feature>
<name>A0A8J2QW46_9NEOP</name>
<keyword evidence="8" id="KW-1185">Reference proteome</keyword>
<feature type="transmembrane region" description="Helical" evidence="5">
    <location>
        <begin position="39"/>
        <end position="59"/>
    </location>
</feature>
<organism evidence="7 8">
    <name type="scientific">Danaus chrysippus</name>
    <name type="common">African queen</name>
    <dbReference type="NCBI Taxonomy" id="151541"/>
    <lineage>
        <taxon>Eukaryota</taxon>
        <taxon>Metazoa</taxon>
        <taxon>Ecdysozoa</taxon>
        <taxon>Arthropoda</taxon>
        <taxon>Hexapoda</taxon>
        <taxon>Insecta</taxon>
        <taxon>Pterygota</taxon>
        <taxon>Neoptera</taxon>
        <taxon>Endopterygota</taxon>
        <taxon>Lepidoptera</taxon>
        <taxon>Glossata</taxon>
        <taxon>Ditrysia</taxon>
        <taxon>Papilionoidea</taxon>
        <taxon>Nymphalidae</taxon>
        <taxon>Danainae</taxon>
        <taxon>Danaini</taxon>
        <taxon>Danaina</taxon>
        <taxon>Danaus</taxon>
        <taxon>Anosia</taxon>
    </lineage>
</organism>
<evidence type="ECO:0000256" key="5">
    <source>
        <dbReference type="SAM" id="Phobius"/>
    </source>
</evidence>